<evidence type="ECO:0000256" key="3">
    <source>
        <dbReference type="ARBA" id="ARBA00022722"/>
    </source>
</evidence>
<dbReference type="RefSeq" id="WP_386833124.1">
    <property type="nucleotide sequence ID" value="NZ_JBHUNP010000001.1"/>
</dbReference>
<evidence type="ECO:0000256" key="5">
    <source>
        <dbReference type="ARBA" id="ARBA00022801"/>
    </source>
</evidence>
<evidence type="ECO:0000256" key="2">
    <source>
        <dbReference type="ARBA" id="ARBA00022649"/>
    </source>
</evidence>
<evidence type="ECO:0000256" key="1">
    <source>
        <dbReference type="ARBA" id="ARBA00006620"/>
    </source>
</evidence>
<protein>
    <submittedName>
        <fullName evidence="8">Type II toxin-antitoxin system HicA family toxin</fullName>
    </submittedName>
</protein>
<organism evidence="8 9">
    <name type="scientific">Devosia albogilva</name>
    <dbReference type="NCBI Taxonomy" id="429726"/>
    <lineage>
        <taxon>Bacteria</taxon>
        <taxon>Pseudomonadati</taxon>
        <taxon>Pseudomonadota</taxon>
        <taxon>Alphaproteobacteria</taxon>
        <taxon>Hyphomicrobiales</taxon>
        <taxon>Devosiaceae</taxon>
        <taxon>Devosia</taxon>
    </lineage>
</organism>
<comment type="caution">
    <text evidence="8">The sequence shown here is derived from an EMBL/GenBank/DDBJ whole genome shotgun (WGS) entry which is preliminary data.</text>
</comment>
<dbReference type="SUPFAM" id="SSF54786">
    <property type="entry name" value="YcfA/nrd intein domain"/>
    <property type="match status" value="1"/>
</dbReference>
<dbReference type="EMBL" id="JBHUNP010000001">
    <property type="protein sequence ID" value="MFD2648055.1"/>
    <property type="molecule type" value="Genomic_DNA"/>
</dbReference>
<reference evidence="9" key="1">
    <citation type="journal article" date="2019" name="Int. J. Syst. Evol. Microbiol.">
        <title>The Global Catalogue of Microorganisms (GCM) 10K type strain sequencing project: providing services to taxonomists for standard genome sequencing and annotation.</title>
        <authorList>
            <consortium name="The Broad Institute Genomics Platform"/>
            <consortium name="The Broad Institute Genome Sequencing Center for Infectious Disease"/>
            <person name="Wu L."/>
            <person name="Ma J."/>
        </authorList>
    </citation>
    <scope>NUCLEOTIDE SEQUENCE [LARGE SCALE GENOMIC DNA]</scope>
    <source>
        <strain evidence="9">CCM 7427</strain>
    </source>
</reference>
<dbReference type="Proteomes" id="UP001597521">
    <property type="component" value="Unassembled WGS sequence"/>
</dbReference>
<keyword evidence="3" id="KW-0540">Nuclease</keyword>
<comment type="similarity">
    <text evidence="1">Belongs to the HicA mRNA interferase family.</text>
</comment>
<evidence type="ECO:0000256" key="6">
    <source>
        <dbReference type="ARBA" id="ARBA00022884"/>
    </source>
</evidence>
<evidence type="ECO:0000256" key="7">
    <source>
        <dbReference type="ARBA" id="ARBA00023016"/>
    </source>
</evidence>
<gene>
    <name evidence="8" type="ORF">ACFSX5_09655</name>
</gene>
<dbReference type="Pfam" id="PF07927">
    <property type="entry name" value="HicA_toxin"/>
    <property type="match status" value="1"/>
</dbReference>
<proteinExistence type="inferred from homology"/>
<keyword evidence="6" id="KW-0694">RNA-binding</keyword>
<sequence>MMKRYLSDSREIIRRLEAAGFELVSVRGSHHKYRHEVTGRVVILPHPRRDIPLGTARSIYRQAGWTTDASK</sequence>
<keyword evidence="9" id="KW-1185">Reference proteome</keyword>
<evidence type="ECO:0000313" key="9">
    <source>
        <dbReference type="Proteomes" id="UP001597521"/>
    </source>
</evidence>
<dbReference type="InterPro" id="IPR038570">
    <property type="entry name" value="HicA_sf"/>
</dbReference>
<evidence type="ECO:0000256" key="4">
    <source>
        <dbReference type="ARBA" id="ARBA00022759"/>
    </source>
</evidence>
<accession>A0ABW5QJX5</accession>
<name>A0ABW5QJX5_9HYPH</name>
<keyword evidence="2" id="KW-1277">Toxin-antitoxin system</keyword>
<dbReference type="InterPro" id="IPR012933">
    <property type="entry name" value="HicA_mRNA_interferase"/>
</dbReference>
<dbReference type="Gene3D" id="3.30.920.30">
    <property type="entry name" value="Hypothetical protein"/>
    <property type="match status" value="1"/>
</dbReference>
<keyword evidence="5" id="KW-0378">Hydrolase</keyword>
<keyword evidence="4" id="KW-0255">Endonuclease</keyword>
<keyword evidence="7" id="KW-0346">Stress response</keyword>
<evidence type="ECO:0000313" key="8">
    <source>
        <dbReference type="EMBL" id="MFD2648055.1"/>
    </source>
</evidence>